<evidence type="ECO:0000313" key="2">
    <source>
        <dbReference type="EMBL" id="KAJ1124527.1"/>
    </source>
</evidence>
<name>A0AAV7P8A6_PLEWA</name>
<organism evidence="2 3">
    <name type="scientific">Pleurodeles waltl</name>
    <name type="common">Iberian ribbed newt</name>
    <dbReference type="NCBI Taxonomy" id="8319"/>
    <lineage>
        <taxon>Eukaryota</taxon>
        <taxon>Metazoa</taxon>
        <taxon>Chordata</taxon>
        <taxon>Craniata</taxon>
        <taxon>Vertebrata</taxon>
        <taxon>Euteleostomi</taxon>
        <taxon>Amphibia</taxon>
        <taxon>Batrachia</taxon>
        <taxon>Caudata</taxon>
        <taxon>Salamandroidea</taxon>
        <taxon>Salamandridae</taxon>
        <taxon>Pleurodelinae</taxon>
        <taxon>Pleurodeles</taxon>
    </lineage>
</organism>
<feature type="region of interest" description="Disordered" evidence="1">
    <location>
        <begin position="28"/>
        <end position="148"/>
    </location>
</feature>
<protein>
    <submittedName>
        <fullName evidence="2">Uncharacterized protein</fullName>
    </submittedName>
</protein>
<dbReference type="Proteomes" id="UP001066276">
    <property type="component" value="Chromosome 7"/>
</dbReference>
<keyword evidence="3" id="KW-1185">Reference proteome</keyword>
<evidence type="ECO:0000313" key="3">
    <source>
        <dbReference type="Proteomes" id="UP001066276"/>
    </source>
</evidence>
<dbReference type="EMBL" id="JANPWB010000011">
    <property type="protein sequence ID" value="KAJ1124527.1"/>
    <property type="molecule type" value="Genomic_DNA"/>
</dbReference>
<sequence length="171" mass="17926">MSDPGRILDVRLLQVRTLLHASSEAIRSCGRRRRPGSPTGALLPSSQETGLSDGSAAPLAAGDRGTPSGVLLPSSQETGLSVGSTAPPVAGDRALRQESCSPCCRRPGSPSGALLPSLQETGALRRERCSPHRRRPGSPSGALLPLQRKSRLSVWSAAPLVAGERALRRER</sequence>
<dbReference type="AlphaFoldDB" id="A0AAV7P8A6"/>
<proteinExistence type="predicted"/>
<accession>A0AAV7P8A6</accession>
<gene>
    <name evidence="2" type="ORF">NDU88_002978</name>
</gene>
<reference evidence="2" key="1">
    <citation type="journal article" date="2022" name="bioRxiv">
        <title>Sequencing and chromosome-scale assembly of the giantPleurodeles waltlgenome.</title>
        <authorList>
            <person name="Brown T."/>
            <person name="Elewa A."/>
            <person name="Iarovenko S."/>
            <person name="Subramanian E."/>
            <person name="Araus A.J."/>
            <person name="Petzold A."/>
            <person name="Susuki M."/>
            <person name="Suzuki K.-i.T."/>
            <person name="Hayashi T."/>
            <person name="Toyoda A."/>
            <person name="Oliveira C."/>
            <person name="Osipova E."/>
            <person name="Leigh N.D."/>
            <person name="Simon A."/>
            <person name="Yun M.H."/>
        </authorList>
    </citation>
    <scope>NUCLEOTIDE SEQUENCE</scope>
    <source>
        <strain evidence="2">20211129_DDA</strain>
        <tissue evidence="2">Liver</tissue>
    </source>
</reference>
<feature type="compositionally biased region" description="Polar residues" evidence="1">
    <location>
        <begin position="73"/>
        <end position="84"/>
    </location>
</feature>
<comment type="caution">
    <text evidence="2">The sequence shown here is derived from an EMBL/GenBank/DDBJ whole genome shotgun (WGS) entry which is preliminary data.</text>
</comment>
<evidence type="ECO:0000256" key="1">
    <source>
        <dbReference type="SAM" id="MobiDB-lite"/>
    </source>
</evidence>